<dbReference type="Proteomes" id="UP000001025">
    <property type="component" value="Chromosome"/>
</dbReference>
<dbReference type="HOGENOM" id="CLU_3358104_0_0_0"/>
<accession>Q7UYQ7</accession>
<evidence type="ECO:0000313" key="1">
    <source>
        <dbReference type="EMBL" id="CAD71585.1"/>
    </source>
</evidence>
<gene>
    <name evidence="1" type="ordered locus">RB445</name>
</gene>
<dbReference type="EMBL" id="BX294133">
    <property type="protein sequence ID" value="CAD71585.1"/>
    <property type="molecule type" value="Genomic_DNA"/>
</dbReference>
<proteinExistence type="predicted"/>
<name>Q7UYQ7_RHOBA</name>
<keyword evidence="2" id="KW-1185">Reference proteome</keyword>
<organism evidence="1 2">
    <name type="scientific">Rhodopirellula baltica (strain DSM 10527 / NCIMB 13988 / SH1)</name>
    <dbReference type="NCBI Taxonomy" id="243090"/>
    <lineage>
        <taxon>Bacteria</taxon>
        <taxon>Pseudomonadati</taxon>
        <taxon>Planctomycetota</taxon>
        <taxon>Planctomycetia</taxon>
        <taxon>Pirellulales</taxon>
        <taxon>Pirellulaceae</taxon>
        <taxon>Rhodopirellula</taxon>
    </lineage>
</organism>
<dbReference type="InParanoid" id="Q7UYQ7"/>
<dbReference type="AlphaFoldDB" id="Q7UYQ7"/>
<protein>
    <submittedName>
        <fullName evidence="1">Uncharacterized protein</fullName>
    </submittedName>
</protein>
<dbReference type="KEGG" id="rba:RB445"/>
<sequence>MLRCGRFGFEHRVETAIGSRRSRLPASSLRLVPSES</sequence>
<dbReference type="EnsemblBacteria" id="CAD71585">
    <property type="protein sequence ID" value="CAD71585"/>
    <property type="gene ID" value="RB445"/>
</dbReference>
<evidence type="ECO:0000313" key="2">
    <source>
        <dbReference type="Proteomes" id="UP000001025"/>
    </source>
</evidence>
<reference evidence="1 2" key="1">
    <citation type="journal article" date="2003" name="Proc. Natl. Acad. Sci. U.S.A.">
        <title>Complete genome sequence of the marine planctomycete Pirellula sp. strain 1.</title>
        <authorList>
            <person name="Gloeckner F.O."/>
            <person name="Kube M."/>
            <person name="Bauer M."/>
            <person name="Teeling H."/>
            <person name="Lombardot T."/>
            <person name="Ludwig W."/>
            <person name="Gade D."/>
            <person name="Beck A."/>
            <person name="Borzym K."/>
            <person name="Heitmann K."/>
            <person name="Rabus R."/>
            <person name="Schlesner H."/>
            <person name="Amann R."/>
            <person name="Reinhardt R."/>
        </authorList>
    </citation>
    <scope>NUCLEOTIDE SEQUENCE [LARGE SCALE GENOMIC DNA]</scope>
    <source>
        <strain evidence="2">DSM 10527 / NCIMB 13988 / SH1</strain>
    </source>
</reference>